<reference evidence="2 3" key="1">
    <citation type="submission" date="2019-01" db="EMBL/GenBank/DDBJ databases">
        <title>Muriicola soli sp. nov., isolated from soil.</title>
        <authorList>
            <person name="Kang H.J."/>
            <person name="Kim S.B."/>
        </authorList>
    </citation>
    <scope>NUCLEOTIDE SEQUENCE [LARGE SCALE GENOMIC DNA]</scope>
    <source>
        <strain evidence="2 3">MMS17-SY002</strain>
    </source>
</reference>
<evidence type="ECO:0000313" key="3">
    <source>
        <dbReference type="Proteomes" id="UP000290889"/>
    </source>
</evidence>
<proteinExistence type="predicted"/>
<evidence type="ECO:0000313" key="2">
    <source>
        <dbReference type="EMBL" id="QBA63619.1"/>
    </source>
</evidence>
<dbReference type="Proteomes" id="UP000290889">
    <property type="component" value="Chromosome"/>
</dbReference>
<dbReference type="AlphaFoldDB" id="A0A411E7G0"/>
<keyword evidence="3" id="KW-1185">Reference proteome</keyword>
<dbReference type="InterPro" id="IPR008995">
    <property type="entry name" value="Mo/tungstate-bd_C_term_dom"/>
</dbReference>
<gene>
    <name evidence="2" type="ORF">EQY75_03065</name>
</gene>
<dbReference type="Pfam" id="PF03459">
    <property type="entry name" value="TOBE"/>
    <property type="match status" value="1"/>
</dbReference>
<dbReference type="KEGG" id="mur:EQY75_03065"/>
<protein>
    <submittedName>
        <fullName evidence="2">Tobe domain protein</fullName>
    </submittedName>
</protein>
<dbReference type="RefSeq" id="WP_129602781.1">
    <property type="nucleotide sequence ID" value="NZ_CP035544.1"/>
</dbReference>
<name>A0A411E7G0_9FLAO</name>
<dbReference type="OrthoDB" id="8719578at2"/>
<sequence>MNRLTGRIKNLVVEGNITLVTLMLKGDLKIKTLVIDTPETAEYLEVNQEVNVLFNETEVVIALESTSGLSLENKISCRVSAIQRGKLLSNIELECPAGTLRALVGTEALADLEIESGQRVQAMIKLNEVMLSPR</sequence>
<accession>A0A411E7G0</accession>
<organism evidence="2 3">
    <name type="scientific">Muriicola soli</name>
    <dbReference type="NCBI Taxonomy" id="2507538"/>
    <lineage>
        <taxon>Bacteria</taxon>
        <taxon>Pseudomonadati</taxon>
        <taxon>Bacteroidota</taxon>
        <taxon>Flavobacteriia</taxon>
        <taxon>Flavobacteriales</taxon>
        <taxon>Flavobacteriaceae</taxon>
        <taxon>Muriicola</taxon>
    </lineage>
</organism>
<evidence type="ECO:0000259" key="1">
    <source>
        <dbReference type="Pfam" id="PF03459"/>
    </source>
</evidence>
<dbReference type="SUPFAM" id="SSF50331">
    <property type="entry name" value="MOP-like"/>
    <property type="match status" value="2"/>
</dbReference>
<dbReference type="EMBL" id="CP035544">
    <property type="protein sequence ID" value="QBA63619.1"/>
    <property type="molecule type" value="Genomic_DNA"/>
</dbReference>
<dbReference type="Gene3D" id="2.40.50.100">
    <property type="match status" value="1"/>
</dbReference>
<feature type="domain" description="Transport-associated OB type 1" evidence="1">
    <location>
        <begin position="70"/>
        <end position="131"/>
    </location>
</feature>
<dbReference type="InterPro" id="IPR005116">
    <property type="entry name" value="Transp-assoc_OB_typ1"/>
</dbReference>